<keyword evidence="10" id="KW-1185">Reference proteome</keyword>
<dbReference type="PANTHER" id="PTHR30435:SF2">
    <property type="entry name" value="FLAGELLAR BASAL-BODY ROD PROTEIN FLGC"/>
    <property type="match status" value="1"/>
</dbReference>
<evidence type="ECO:0000256" key="5">
    <source>
        <dbReference type="ARBA" id="ARBA00025933"/>
    </source>
</evidence>
<comment type="subcellular location">
    <subcellularLocation>
        <location evidence="1 6">Bacterial flagellum basal body</location>
    </subcellularLocation>
</comment>
<evidence type="ECO:0000256" key="4">
    <source>
        <dbReference type="ARBA" id="ARBA00023143"/>
    </source>
</evidence>
<feature type="domain" description="Flagellar basal body rod protein N-terminal" evidence="7">
    <location>
        <begin position="8"/>
        <end position="34"/>
    </location>
</feature>
<dbReference type="EMBL" id="LGCK01000012">
    <property type="protein sequence ID" value="KPL71094.1"/>
    <property type="molecule type" value="Genomic_DNA"/>
</dbReference>
<dbReference type="GO" id="GO:0071978">
    <property type="term" value="P:bacterial-type flagellum-dependent swarming motility"/>
    <property type="evidence" value="ECO:0007669"/>
    <property type="project" value="TreeGrafter"/>
</dbReference>
<proteinExistence type="inferred from homology"/>
<comment type="subunit">
    <text evidence="5 6">The basal body constitutes a major portion of the flagellar organelle and consists of four rings (L,P,S, and M) mounted on a central rod. The rod consists of about 26 subunits of FlgG in the distal portion, and FlgB, FlgC and FlgF are thought to build up the proximal portion of the rod with about 6 subunits each.</text>
</comment>
<reference evidence="9 10" key="1">
    <citation type="submission" date="2015-07" db="EMBL/GenBank/DDBJ databases">
        <title>Genome sequence of Leptolinea tardivitalis DSM 16556.</title>
        <authorList>
            <person name="Hemp J."/>
            <person name="Ward L.M."/>
            <person name="Pace L.A."/>
            <person name="Fischer W.W."/>
        </authorList>
    </citation>
    <scope>NUCLEOTIDE SEQUENCE [LARGE SCALE GENOMIC DNA]</scope>
    <source>
        <strain evidence="9 10">YMTK-2</strain>
    </source>
</reference>
<evidence type="ECO:0000259" key="8">
    <source>
        <dbReference type="Pfam" id="PF06429"/>
    </source>
</evidence>
<evidence type="ECO:0000256" key="2">
    <source>
        <dbReference type="ARBA" id="ARBA00009677"/>
    </source>
</evidence>
<dbReference type="STRING" id="229920.ADM99_12545"/>
<gene>
    <name evidence="9" type="ORF">ADM99_12545</name>
</gene>
<organism evidence="9 10">
    <name type="scientific">Leptolinea tardivitalis</name>
    <dbReference type="NCBI Taxonomy" id="229920"/>
    <lineage>
        <taxon>Bacteria</taxon>
        <taxon>Bacillati</taxon>
        <taxon>Chloroflexota</taxon>
        <taxon>Anaerolineae</taxon>
        <taxon>Anaerolineales</taxon>
        <taxon>Anaerolineaceae</taxon>
        <taxon>Leptolinea</taxon>
    </lineage>
</organism>
<sequence length="150" mass="16239">MSFWTSLKISSSALFAQRLRLDTISNNVANAETTKTETGGPYQRKDVVFTANNRVPFLANLMLTNRSIGEKALNLQGVKVAQIKTDTTPGETVYDPTNVNADANGNVTYPNVNLAVEMTNMLSATRSYEANLSMIDAAKTMATKAIEIGS</sequence>
<dbReference type="PANTHER" id="PTHR30435">
    <property type="entry name" value="FLAGELLAR PROTEIN"/>
    <property type="match status" value="1"/>
</dbReference>
<dbReference type="RefSeq" id="WP_062422841.1">
    <property type="nucleotide sequence ID" value="NZ_BBYA01000011.1"/>
</dbReference>
<evidence type="ECO:0000256" key="1">
    <source>
        <dbReference type="ARBA" id="ARBA00004117"/>
    </source>
</evidence>
<dbReference type="Proteomes" id="UP000050430">
    <property type="component" value="Unassembled WGS sequence"/>
</dbReference>
<keyword evidence="4 6" id="KW-0975">Bacterial flagellum</keyword>
<dbReference type="GO" id="GO:0030694">
    <property type="term" value="C:bacterial-type flagellum basal body, rod"/>
    <property type="evidence" value="ECO:0007669"/>
    <property type="project" value="UniProtKB-UniRule"/>
</dbReference>
<name>A0A0P6WMJ2_9CHLR</name>
<dbReference type="InterPro" id="IPR019776">
    <property type="entry name" value="Flagellar_basal_body_rod_CS"/>
</dbReference>
<dbReference type="InterPro" id="IPR010930">
    <property type="entry name" value="Flg_bb/hook_C_dom"/>
</dbReference>
<evidence type="ECO:0000256" key="6">
    <source>
        <dbReference type="RuleBase" id="RU362062"/>
    </source>
</evidence>
<dbReference type="PROSITE" id="PS00588">
    <property type="entry name" value="FLAGELLA_BB_ROD"/>
    <property type="match status" value="1"/>
</dbReference>
<evidence type="ECO:0000259" key="7">
    <source>
        <dbReference type="Pfam" id="PF00460"/>
    </source>
</evidence>
<dbReference type="Pfam" id="PF06429">
    <property type="entry name" value="Flg_bbr_C"/>
    <property type="match status" value="1"/>
</dbReference>
<dbReference type="NCBIfam" id="TIGR01395">
    <property type="entry name" value="FlgC"/>
    <property type="match status" value="1"/>
</dbReference>
<accession>A0A0P6WMJ2</accession>
<evidence type="ECO:0000313" key="10">
    <source>
        <dbReference type="Proteomes" id="UP000050430"/>
    </source>
</evidence>
<comment type="caution">
    <text evidence="9">The sequence shown here is derived from an EMBL/GenBank/DDBJ whole genome shotgun (WGS) entry which is preliminary data.</text>
</comment>
<dbReference type="OrthoDB" id="9794148at2"/>
<evidence type="ECO:0000256" key="3">
    <source>
        <dbReference type="ARBA" id="ARBA00017941"/>
    </source>
</evidence>
<dbReference type="InterPro" id="IPR006299">
    <property type="entry name" value="FlgC"/>
</dbReference>
<dbReference type="AlphaFoldDB" id="A0A0P6WMJ2"/>
<evidence type="ECO:0000313" key="9">
    <source>
        <dbReference type="EMBL" id="KPL71094.1"/>
    </source>
</evidence>
<protein>
    <recommendedName>
        <fullName evidence="3 6">Flagellar basal-body rod protein FlgC</fullName>
    </recommendedName>
</protein>
<comment type="similarity">
    <text evidence="2">Belongs to the flagella basal body rod proteins family.</text>
</comment>
<dbReference type="PATRIC" id="fig|229920.5.peg.2833"/>
<feature type="domain" description="Flagellar basal-body/hook protein C-terminal" evidence="8">
    <location>
        <begin position="104"/>
        <end position="147"/>
    </location>
</feature>
<dbReference type="InterPro" id="IPR001444">
    <property type="entry name" value="Flag_bb_rod_N"/>
</dbReference>
<dbReference type="Pfam" id="PF00460">
    <property type="entry name" value="Flg_bb_rod"/>
    <property type="match status" value="1"/>
</dbReference>